<evidence type="ECO:0000313" key="8">
    <source>
        <dbReference type="EMBL" id="ENZ51768.1"/>
    </source>
</evidence>
<dbReference type="OrthoDB" id="9769325at2"/>
<dbReference type="SUPFAM" id="SSF103473">
    <property type="entry name" value="MFS general substrate transporter"/>
    <property type="match status" value="1"/>
</dbReference>
<dbReference type="AlphaFoldDB" id="R0BT47"/>
<dbReference type="PANTHER" id="PTHR23514:SF3">
    <property type="entry name" value="BYPASS OF STOP CODON PROTEIN 6"/>
    <property type="match status" value="1"/>
</dbReference>
<comment type="subcellular location">
    <subcellularLocation>
        <location evidence="1">Cell membrane</location>
        <topology evidence="1">Multi-pass membrane protein</topology>
    </subcellularLocation>
</comment>
<feature type="transmembrane region" description="Helical" evidence="7">
    <location>
        <begin position="73"/>
        <end position="92"/>
    </location>
</feature>
<keyword evidence="5 7" id="KW-1133">Transmembrane helix</keyword>
<comment type="similarity">
    <text evidence="2">Belongs to the major facilitator superfamily.</text>
</comment>
<name>R0BT47_9FIRM</name>
<feature type="transmembrane region" description="Helical" evidence="7">
    <location>
        <begin position="334"/>
        <end position="354"/>
    </location>
</feature>
<evidence type="ECO:0000256" key="7">
    <source>
        <dbReference type="SAM" id="Phobius"/>
    </source>
</evidence>
<evidence type="ECO:0000256" key="5">
    <source>
        <dbReference type="ARBA" id="ARBA00022989"/>
    </source>
</evidence>
<dbReference type="GO" id="GO:0022857">
    <property type="term" value="F:transmembrane transporter activity"/>
    <property type="evidence" value="ECO:0007669"/>
    <property type="project" value="InterPro"/>
</dbReference>
<evidence type="ECO:0000256" key="4">
    <source>
        <dbReference type="ARBA" id="ARBA00022692"/>
    </source>
</evidence>
<evidence type="ECO:0000256" key="2">
    <source>
        <dbReference type="ARBA" id="ARBA00008335"/>
    </source>
</evidence>
<feature type="transmembrane region" description="Helical" evidence="7">
    <location>
        <begin position="98"/>
        <end position="121"/>
    </location>
</feature>
<dbReference type="GO" id="GO:0005886">
    <property type="term" value="C:plasma membrane"/>
    <property type="evidence" value="ECO:0007669"/>
    <property type="project" value="UniProtKB-SubCell"/>
</dbReference>
<feature type="transmembrane region" description="Helical" evidence="7">
    <location>
        <begin position="142"/>
        <end position="162"/>
    </location>
</feature>
<feature type="transmembrane region" description="Helical" evidence="7">
    <location>
        <begin position="300"/>
        <end position="322"/>
    </location>
</feature>
<keyword evidence="3" id="KW-0813">Transport</keyword>
<feature type="transmembrane region" description="Helical" evidence="7">
    <location>
        <begin position="168"/>
        <end position="189"/>
    </location>
</feature>
<organism evidence="8 9">
    <name type="scientific">Enterocloster bolteae 90A9</name>
    <dbReference type="NCBI Taxonomy" id="997894"/>
    <lineage>
        <taxon>Bacteria</taxon>
        <taxon>Bacillati</taxon>
        <taxon>Bacillota</taxon>
        <taxon>Clostridia</taxon>
        <taxon>Lachnospirales</taxon>
        <taxon>Lachnospiraceae</taxon>
        <taxon>Enterocloster</taxon>
    </lineage>
</organism>
<evidence type="ECO:0000313" key="9">
    <source>
        <dbReference type="Proteomes" id="UP000013126"/>
    </source>
</evidence>
<dbReference type="Proteomes" id="UP000013126">
    <property type="component" value="Unassembled WGS sequence"/>
</dbReference>
<dbReference type="GeneID" id="23113063"/>
<dbReference type="RefSeq" id="WP_002575260.1">
    <property type="nucleotide sequence ID" value="NZ_KB851182.1"/>
</dbReference>
<dbReference type="PATRIC" id="fig|997894.4.peg.2088"/>
<protein>
    <recommendedName>
        <fullName evidence="10">MFS transporter</fullName>
    </recommendedName>
</protein>
<feature type="transmembrane region" description="Helical" evidence="7">
    <location>
        <begin position="366"/>
        <end position="388"/>
    </location>
</feature>
<sequence>MPNYQRTKTACYLGFITQAISANFAPLLFLKFHNEYHISLGNIALISTCFFFTQLLVDLFCAKYVDRIGYRTCIVSSEVCAAIGLFGLAFLPDILPNPFMGIICSVIIYAIGSGLIEVLCSPIVEACPFENKEATMSLLHSFYCWGAVGTILISTLFFYLFGMNSWKWLAIFWAFIPAINIYNFATCPIEHLVDEGGGMGIRELFKTPLFWLAICLMISSGASELAMAQWASAYAEAALGLSKSIGDLAGPCMFAVTMGISRVIFGKYGDRMDLMKFMTGSGVLCMVCYLLTSLSSNPFIGLMGCIVCGFSVGIMWPGTISISSKKFPMGGTAMFALLAMAGDLGGSMGPGIVGRVTQKAGDNIRVGMGVGLIFPFILLVMLFILYIADKTNRNIGENC</sequence>
<keyword evidence="6 7" id="KW-0472">Membrane</keyword>
<proteinExistence type="inferred from homology"/>
<keyword evidence="9" id="KW-1185">Reference proteome</keyword>
<dbReference type="HOGENOM" id="CLU_677758_0_0_9"/>
<keyword evidence="4 7" id="KW-0812">Transmembrane</keyword>
<feature type="transmembrane region" description="Helical" evidence="7">
    <location>
        <begin position="209"/>
        <end position="228"/>
    </location>
</feature>
<reference evidence="8 9" key="1">
    <citation type="submission" date="2013-01" db="EMBL/GenBank/DDBJ databases">
        <title>The Genome Sequence of Clostridium bolteae 90A9.</title>
        <authorList>
            <consortium name="The Broad Institute Genome Sequencing Platform"/>
            <person name="Earl A."/>
            <person name="Ward D."/>
            <person name="Feldgarden M."/>
            <person name="Gevers D."/>
            <person name="Courvalin P."/>
            <person name="Lambert T."/>
            <person name="Walker B."/>
            <person name="Young S.K."/>
            <person name="Zeng Q."/>
            <person name="Gargeya S."/>
            <person name="Fitzgerald M."/>
            <person name="Haas B."/>
            <person name="Abouelleil A."/>
            <person name="Alvarado L."/>
            <person name="Arachchi H.M."/>
            <person name="Berlin A.M."/>
            <person name="Chapman S.B."/>
            <person name="Dewar J."/>
            <person name="Goldberg J."/>
            <person name="Griggs A."/>
            <person name="Gujja S."/>
            <person name="Hansen M."/>
            <person name="Howarth C."/>
            <person name="Imamovic A."/>
            <person name="Larimer J."/>
            <person name="McCowan C."/>
            <person name="Murphy C."/>
            <person name="Neiman D."/>
            <person name="Pearson M."/>
            <person name="Priest M."/>
            <person name="Roberts A."/>
            <person name="Saif S."/>
            <person name="Shea T."/>
            <person name="Sisk P."/>
            <person name="Sykes S."/>
            <person name="Wortman J."/>
            <person name="Nusbaum C."/>
            <person name="Birren B."/>
        </authorList>
    </citation>
    <scope>NUCLEOTIDE SEQUENCE [LARGE SCALE GENOMIC DNA]</scope>
    <source>
        <strain evidence="8 9">90A9</strain>
    </source>
</reference>
<evidence type="ECO:0008006" key="10">
    <source>
        <dbReference type="Google" id="ProtNLM"/>
    </source>
</evidence>
<comment type="caution">
    <text evidence="8">The sequence shown here is derived from an EMBL/GenBank/DDBJ whole genome shotgun (WGS) entry which is preliminary data.</text>
</comment>
<evidence type="ECO:0000256" key="3">
    <source>
        <dbReference type="ARBA" id="ARBA00022448"/>
    </source>
</evidence>
<evidence type="ECO:0000256" key="6">
    <source>
        <dbReference type="ARBA" id="ARBA00023136"/>
    </source>
</evidence>
<dbReference type="EMBL" id="AGYH01000004">
    <property type="protein sequence ID" value="ENZ51768.1"/>
    <property type="molecule type" value="Genomic_DNA"/>
</dbReference>
<feature type="transmembrane region" description="Helical" evidence="7">
    <location>
        <begin position="12"/>
        <end position="30"/>
    </location>
</feature>
<accession>R0BT47</accession>
<feature type="transmembrane region" description="Helical" evidence="7">
    <location>
        <begin position="248"/>
        <end position="265"/>
    </location>
</feature>
<dbReference type="InterPro" id="IPR011701">
    <property type="entry name" value="MFS"/>
</dbReference>
<dbReference type="Pfam" id="PF07690">
    <property type="entry name" value="MFS_1"/>
    <property type="match status" value="1"/>
</dbReference>
<dbReference type="InterPro" id="IPR051788">
    <property type="entry name" value="MFS_Transporter"/>
</dbReference>
<dbReference type="InterPro" id="IPR036259">
    <property type="entry name" value="MFS_trans_sf"/>
</dbReference>
<dbReference type="PANTHER" id="PTHR23514">
    <property type="entry name" value="BYPASS OF STOP CODON PROTEIN 6"/>
    <property type="match status" value="1"/>
</dbReference>
<dbReference type="Gene3D" id="1.20.1250.20">
    <property type="entry name" value="MFS general substrate transporter like domains"/>
    <property type="match status" value="2"/>
</dbReference>
<evidence type="ECO:0000256" key="1">
    <source>
        <dbReference type="ARBA" id="ARBA00004651"/>
    </source>
</evidence>
<feature type="transmembrane region" description="Helical" evidence="7">
    <location>
        <begin position="36"/>
        <end position="61"/>
    </location>
</feature>
<gene>
    <name evidence="8" type="ORF">HMPREF1085_01963</name>
</gene>